<dbReference type="AlphaFoldDB" id="A0A0V8A0V3"/>
<proteinExistence type="predicted"/>
<name>A0A0V8A0V3_9CYAN</name>
<comment type="caution">
    <text evidence="1">The sequence shown here is derived from an EMBL/GenBank/DDBJ whole genome shotgun (WGS) entry which is preliminary data.</text>
</comment>
<keyword evidence="2" id="KW-1185">Reference proteome</keyword>
<dbReference type="OrthoDB" id="573945at2"/>
<dbReference type="Proteomes" id="UP000053372">
    <property type="component" value="Unassembled WGS sequence"/>
</dbReference>
<organism evidence="1 2">
    <name type="scientific">Mastigocoleus testarum BC008</name>
    <dbReference type="NCBI Taxonomy" id="371196"/>
    <lineage>
        <taxon>Bacteria</taxon>
        <taxon>Bacillati</taxon>
        <taxon>Cyanobacteriota</taxon>
        <taxon>Cyanophyceae</taxon>
        <taxon>Nostocales</taxon>
        <taxon>Hapalosiphonaceae</taxon>
        <taxon>Mastigocoleus</taxon>
    </lineage>
</organism>
<accession>A0A0V8A0V3</accession>
<evidence type="ECO:0000313" key="2">
    <source>
        <dbReference type="Proteomes" id="UP000053372"/>
    </source>
</evidence>
<evidence type="ECO:0000313" key="1">
    <source>
        <dbReference type="EMBL" id="KST70400.1"/>
    </source>
</evidence>
<reference evidence="1 2" key="1">
    <citation type="journal article" date="2015" name="Genome Announc.">
        <title>Draft Genome of the Euendolithic (true boring) Cyanobacterium Mastigocoleus testarum strain BC008.</title>
        <authorList>
            <person name="Guida B.S."/>
            <person name="Garcia-Pichel F."/>
        </authorList>
    </citation>
    <scope>NUCLEOTIDE SEQUENCE [LARGE SCALE GENOMIC DNA]</scope>
    <source>
        <strain evidence="1 2">BC008</strain>
    </source>
</reference>
<protein>
    <submittedName>
        <fullName evidence="1">Uncharacterized protein</fullName>
    </submittedName>
</protein>
<gene>
    <name evidence="1" type="ORF">BC008_45240</name>
</gene>
<sequence length="79" mass="9092">MQLKANYPACTLVPEIKTSGWKPICKITYNRNSWVKLLQLPNEYSFDEAMLLCQESPEAWVAWVPGHGEILLARSDFYS</sequence>
<dbReference type="RefSeq" id="WP_027846931.1">
    <property type="nucleotide sequence ID" value="NZ_LMTZ01000001.1"/>
</dbReference>
<dbReference type="EMBL" id="LMTZ01000001">
    <property type="protein sequence ID" value="KST70400.1"/>
    <property type="molecule type" value="Genomic_DNA"/>
</dbReference>